<evidence type="ECO:0000313" key="5">
    <source>
        <dbReference type="Proteomes" id="UP001597131"/>
    </source>
</evidence>
<accession>A0ABW3NN98</accession>
<feature type="domain" description="Fe/B12 periplasmic-binding" evidence="3">
    <location>
        <begin position="19"/>
        <end position="263"/>
    </location>
</feature>
<dbReference type="RefSeq" id="WP_380743666.1">
    <property type="nucleotide sequence ID" value="NZ_JBHTLI010000001.1"/>
</dbReference>
<dbReference type="NCBIfam" id="NF038402">
    <property type="entry name" value="TroA_like"/>
    <property type="match status" value="1"/>
</dbReference>
<evidence type="ECO:0000313" key="4">
    <source>
        <dbReference type="EMBL" id="MFD1095163.1"/>
    </source>
</evidence>
<dbReference type="InterPro" id="IPR050902">
    <property type="entry name" value="ABC_Transporter_SBP"/>
</dbReference>
<name>A0ABW3NN98_9FLAO</name>
<reference evidence="5" key="1">
    <citation type="journal article" date="2019" name="Int. J. Syst. Evol. Microbiol.">
        <title>The Global Catalogue of Microorganisms (GCM) 10K type strain sequencing project: providing services to taxonomists for standard genome sequencing and annotation.</title>
        <authorList>
            <consortium name="The Broad Institute Genomics Platform"/>
            <consortium name="The Broad Institute Genome Sequencing Center for Infectious Disease"/>
            <person name="Wu L."/>
            <person name="Ma J."/>
        </authorList>
    </citation>
    <scope>NUCLEOTIDE SEQUENCE [LARGE SCALE GENOMIC DNA]</scope>
    <source>
        <strain evidence="5">CCUG 64793</strain>
    </source>
</reference>
<dbReference type="PANTHER" id="PTHR30535">
    <property type="entry name" value="VITAMIN B12-BINDING PROTEIN"/>
    <property type="match status" value="1"/>
</dbReference>
<dbReference type="InterPro" id="IPR002491">
    <property type="entry name" value="ABC_transptr_periplasmic_BD"/>
</dbReference>
<keyword evidence="2" id="KW-0175">Coiled coil</keyword>
<sequence>MEFQDQLGRKIMLSSRPERIVSLVPSQTELLVDLGLEKELVGITKFCVHPKALRKVKKVVGGTKEVHLDKIKELKPDIILCNKEENTKEMVEELETIAPVHVSDVNNLDEAEELIAQYGKLFGKGPLADTFISSIERKKEELKKLVEERPKLKVAYFIWNRPLMAVGVNTFIDKMLELNGFENVIWEERYPEISVDQLKKRNPDLLLLSSEPFPFREKHREIFSEMNSKVLFVDGEYFSWYGSRLIDAMDYFKKLQDQLSILS</sequence>
<organism evidence="4 5">
    <name type="scientific">Salegentibacter chungangensis</name>
    <dbReference type="NCBI Taxonomy" id="1335724"/>
    <lineage>
        <taxon>Bacteria</taxon>
        <taxon>Pseudomonadati</taxon>
        <taxon>Bacteroidota</taxon>
        <taxon>Flavobacteriia</taxon>
        <taxon>Flavobacteriales</taxon>
        <taxon>Flavobacteriaceae</taxon>
        <taxon>Salegentibacter</taxon>
    </lineage>
</organism>
<comment type="caution">
    <text evidence="4">The sequence shown here is derived from an EMBL/GenBank/DDBJ whole genome shotgun (WGS) entry which is preliminary data.</text>
</comment>
<evidence type="ECO:0000256" key="2">
    <source>
        <dbReference type="SAM" id="Coils"/>
    </source>
</evidence>
<protein>
    <submittedName>
        <fullName evidence="4">ABC transporter substrate-binding protein</fullName>
    </submittedName>
</protein>
<evidence type="ECO:0000259" key="3">
    <source>
        <dbReference type="PROSITE" id="PS50983"/>
    </source>
</evidence>
<proteinExistence type="predicted"/>
<dbReference type="SUPFAM" id="SSF53807">
    <property type="entry name" value="Helical backbone' metal receptor"/>
    <property type="match status" value="1"/>
</dbReference>
<dbReference type="Proteomes" id="UP001597131">
    <property type="component" value="Unassembled WGS sequence"/>
</dbReference>
<dbReference type="EMBL" id="JBHTLI010000001">
    <property type="protein sequence ID" value="MFD1095163.1"/>
    <property type="molecule type" value="Genomic_DNA"/>
</dbReference>
<keyword evidence="1" id="KW-0732">Signal</keyword>
<dbReference type="InterPro" id="IPR054828">
    <property type="entry name" value="Vit_B12_bind_prot"/>
</dbReference>
<feature type="coiled-coil region" evidence="2">
    <location>
        <begin position="128"/>
        <end position="155"/>
    </location>
</feature>
<dbReference type="Gene3D" id="3.40.50.1980">
    <property type="entry name" value="Nitrogenase molybdenum iron protein domain"/>
    <property type="match status" value="2"/>
</dbReference>
<keyword evidence="5" id="KW-1185">Reference proteome</keyword>
<gene>
    <name evidence="4" type="ORF">ACFQ3Q_05335</name>
</gene>
<dbReference type="PROSITE" id="PS50983">
    <property type="entry name" value="FE_B12_PBP"/>
    <property type="match status" value="1"/>
</dbReference>
<dbReference type="Pfam" id="PF01497">
    <property type="entry name" value="Peripla_BP_2"/>
    <property type="match status" value="1"/>
</dbReference>
<dbReference type="PANTHER" id="PTHR30535:SF34">
    <property type="entry name" value="MOLYBDATE-BINDING PROTEIN MOLA"/>
    <property type="match status" value="1"/>
</dbReference>
<evidence type="ECO:0000256" key="1">
    <source>
        <dbReference type="ARBA" id="ARBA00022729"/>
    </source>
</evidence>